<keyword evidence="14" id="KW-0028">Amino-acid biosynthesis</keyword>
<dbReference type="GO" id="GO:0004783">
    <property type="term" value="F:sulfite reductase (NADPH) activity"/>
    <property type="evidence" value="ECO:0007669"/>
    <property type="project" value="UniProtKB-EC"/>
</dbReference>
<dbReference type="PROSITE" id="PS51656">
    <property type="entry name" value="4FE4S"/>
    <property type="match status" value="1"/>
</dbReference>
<evidence type="ECO:0000313" key="18">
    <source>
        <dbReference type="EMBL" id="QJR09866.1"/>
    </source>
</evidence>
<evidence type="ECO:0000256" key="4">
    <source>
        <dbReference type="ARBA" id="ARBA00022485"/>
    </source>
</evidence>
<name>A0A6M4GS09_9PROT</name>
<dbReference type="InterPro" id="IPR007202">
    <property type="entry name" value="4Fe-4S_dom"/>
</dbReference>
<evidence type="ECO:0000259" key="16">
    <source>
        <dbReference type="PROSITE" id="PS51384"/>
    </source>
</evidence>
<dbReference type="RefSeq" id="WP_171089926.1">
    <property type="nucleotide sequence ID" value="NZ_CP053069.1"/>
</dbReference>
<sequence length="519" mass="56273">MIPVLPDTAPFSPEQRAWLNGFFAGMLGMAAGNGAAATSAPAPEDDGELPWHDPVLELPQRLELSKGKPLRLKLMSAMGQLDCGQCGYLCKSYAQSIAEGAEKDVGKCVPGGKQTTKALKRLLEEEPAGTAALAHEAPTAVLPDFPPGPSRDRPARARLIVSYPLTKGDRDTRAVSVATAGLGLEHEPGDSLGIWAGNDPQVVELILSILKTKGNKAVMLEGATWTAREALTSRVSLREPTAELFALMADHAKLEFEAQRLALLAEDDERAPSYGIRDVFDTLVKFRSARPPVGAFIQSLSRMQPRLYSIASSAKRYPGEIHLTVGVVRYDEGGRGYLGLGSGYFAEHLSPGRPVPVFLQKSHGFRLPTNAATPIVMVGPGTGIAPFRAFLQEREAAGATGRNWLFFGAQHEATDFLYRDEMEAWRDKGLLTRLSTAFSRDQSQKIYVQHRMAEQAAELWQWLKDGAYFYVCGDAKHMAADVEHALVSVATTQGGLDAAGAKAWLAGLAKEGRYLRDVY</sequence>
<evidence type="ECO:0000256" key="14">
    <source>
        <dbReference type="ARBA" id="ARBA00023192"/>
    </source>
</evidence>
<evidence type="ECO:0000256" key="3">
    <source>
        <dbReference type="ARBA" id="ARBA00012604"/>
    </source>
</evidence>
<dbReference type="SUPFAM" id="SSF63380">
    <property type="entry name" value="Riboflavin synthase domain-like"/>
    <property type="match status" value="1"/>
</dbReference>
<dbReference type="Pfam" id="PF00175">
    <property type="entry name" value="NAD_binding_1"/>
    <property type="match status" value="1"/>
</dbReference>
<keyword evidence="9" id="KW-0521">NADP</keyword>
<reference evidence="18 19" key="1">
    <citation type="submission" date="2020-04" db="EMBL/GenBank/DDBJ databases">
        <title>Usitatibacter rugosus gen. nov., sp. nov. and Usitatibacter palustris sp. nov., novel members of Usitatibacteraceae fam. nov. within the order Nitrosomonadales isolated from soil.</title>
        <authorList>
            <person name="Huber K.J."/>
            <person name="Neumann-Schaal M."/>
            <person name="Geppert A."/>
            <person name="Luckner M."/>
            <person name="Wanner G."/>
            <person name="Overmann J."/>
        </authorList>
    </citation>
    <scope>NUCLEOTIDE SEQUENCE [LARGE SCALE GENOMIC DNA]</scope>
    <source>
        <strain evidence="18 19">0125_3</strain>
    </source>
</reference>
<dbReference type="PANTHER" id="PTHR19384:SF128">
    <property type="entry name" value="NADPH OXIDOREDUCTASE A"/>
    <property type="match status" value="1"/>
</dbReference>
<evidence type="ECO:0000256" key="12">
    <source>
        <dbReference type="ARBA" id="ARBA00023004"/>
    </source>
</evidence>
<keyword evidence="12" id="KW-0408">Iron</keyword>
<dbReference type="Gene3D" id="3.40.50.80">
    <property type="entry name" value="Nucleotide-binding domain of ferredoxin-NADP reductase (FNR) module"/>
    <property type="match status" value="1"/>
</dbReference>
<evidence type="ECO:0000256" key="6">
    <source>
        <dbReference type="ARBA" id="ARBA00022643"/>
    </source>
</evidence>
<dbReference type="InterPro" id="IPR003097">
    <property type="entry name" value="CysJ-like_FAD-binding"/>
</dbReference>
<evidence type="ECO:0000256" key="1">
    <source>
        <dbReference type="ARBA" id="ARBA00001917"/>
    </source>
</evidence>
<feature type="domain" description="FAD-binding FR-type" evidence="16">
    <location>
        <begin position="152"/>
        <end position="368"/>
    </location>
</feature>
<dbReference type="Gene3D" id="1.10.15.40">
    <property type="entry name" value="Electron transport complex subunit B, putative Fe-S cluster"/>
    <property type="match status" value="1"/>
</dbReference>
<dbReference type="GO" id="GO:0046872">
    <property type="term" value="F:metal ion binding"/>
    <property type="evidence" value="ECO:0007669"/>
    <property type="project" value="UniProtKB-KW"/>
</dbReference>
<proteinExistence type="predicted"/>
<dbReference type="GO" id="GO:0010181">
    <property type="term" value="F:FMN binding"/>
    <property type="evidence" value="ECO:0007669"/>
    <property type="project" value="TreeGrafter"/>
</dbReference>
<keyword evidence="10" id="KW-0813">Transport</keyword>
<evidence type="ECO:0000256" key="5">
    <source>
        <dbReference type="ARBA" id="ARBA00022630"/>
    </source>
</evidence>
<keyword evidence="5" id="KW-0285">Flavoprotein</keyword>
<evidence type="ECO:0000256" key="2">
    <source>
        <dbReference type="ARBA" id="ARBA00001974"/>
    </source>
</evidence>
<comment type="cofactor">
    <cofactor evidence="1">
        <name>FMN</name>
        <dbReference type="ChEBI" id="CHEBI:58210"/>
    </cofactor>
</comment>
<evidence type="ECO:0000256" key="7">
    <source>
        <dbReference type="ARBA" id="ARBA00022723"/>
    </source>
</evidence>
<evidence type="ECO:0000256" key="11">
    <source>
        <dbReference type="ARBA" id="ARBA00023002"/>
    </source>
</evidence>
<evidence type="ECO:0000256" key="9">
    <source>
        <dbReference type="ARBA" id="ARBA00022857"/>
    </source>
</evidence>
<evidence type="ECO:0000256" key="13">
    <source>
        <dbReference type="ARBA" id="ARBA00023014"/>
    </source>
</evidence>
<dbReference type="InterPro" id="IPR017927">
    <property type="entry name" value="FAD-bd_FR_type"/>
</dbReference>
<dbReference type="PRINTS" id="PR00371">
    <property type="entry name" value="FPNCR"/>
</dbReference>
<dbReference type="EC" id="1.8.1.2" evidence="3"/>
<keyword evidence="6" id="KW-0288">FMN</keyword>
<dbReference type="SUPFAM" id="SSF52343">
    <property type="entry name" value="Ferredoxin reductase-like, C-terminal NADP-linked domain"/>
    <property type="match status" value="1"/>
</dbReference>
<keyword evidence="10" id="KW-0249">Electron transport</keyword>
<dbReference type="GO" id="GO:0050660">
    <property type="term" value="F:flavin adenine dinucleotide binding"/>
    <property type="evidence" value="ECO:0007669"/>
    <property type="project" value="TreeGrafter"/>
</dbReference>
<dbReference type="PROSITE" id="PS51384">
    <property type="entry name" value="FAD_FR"/>
    <property type="match status" value="1"/>
</dbReference>
<comment type="catalytic activity">
    <reaction evidence="15">
        <text>hydrogen sulfide + 3 NADP(+) + 3 H2O = sulfite + 3 NADPH + 4 H(+)</text>
        <dbReference type="Rhea" id="RHEA:13801"/>
        <dbReference type="ChEBI" id="CHEBI:15377"/>
        <dbReference type="ChEBI" id="CHEBI:15378"/>
        <dbReference type="ChEBI" id="CHEBI:17359"/>
        <dbReference type="ChEBI" id="CHEBI:29919"/>
        <dbReference type="ChEBI" id="CHEBI:57783"/>
        <dbReference type="ChEBI" id="CHEBI:58349"/>
        <dbReference type="EC" id="1.8.1.2"/>
    </reaction>
</comment>
<dbReference type="FunFam" id="3.40.50.80:FF:000001">
    <property type="entry name" value="NADPH--cytochrome P450 reductase 1"/>
    <property type="match status" value="1"/>
</dbReference>
<keyword evidence="13" id="KW-0411">Iron-sulfur</keyword>
<keyword evidence="8" id="KW-0274">FAD</keyword>
<accession>A0A6M4GS09</accession>
<dbReference type="Pfam" id="PF00667">
    <property type="entry name" value="FAD_binding_1"/>
    <property type="match status" value="1"/>
</dbReference>
<evidence type="ECO:0000256" key="8">
    <source>
        <dbReference type="ARBA" id="ARBA00022827"/>
    </source>
</evidence>
<dbReference type="Proteomes" id="UP000501534">
    <property type="component" value="Chromosome"/>
</dbReference>
<dbReference type="AlphaFoldDB" id="A0A6M4GS09"/>
<dbReference type="GO" id="GO:0019344">
    <property type="term" value="P:cysteine biosynthetic process"/>
    <property type="evidence" value="ECO:0007669"/>
    <property type="project" value="UniProtKB-KW"/>
</dbReference>
<gene>
    <name evidence="18" type="primary">rsxB_1</name>
    <name evidence="18" type="ORF">DSM104443_00916</name>
</gene>
<dbReference type="GO" id="GO:0051539">
    <property type="term" value="F:4 iron, 4 sulfur cluster binding"/>
    <property type="evidence" value="ECO:0007669"/>
    <property type="project" value="UniProtKB-KW"/>
</dbReference>
<evidence type="ECO:0000256" key="15">
    <source>
        <dbReference type="ARBA" id="ARBA00052219"/>
    </source>
</evidence>
<dbReference type="NCBIfam" id="NF004859">
    <property type="entry name" value="PRK06214.1"/>
    <property type="match status" value="1"/>
</dbReference>
<dbReference type="Gene3D" id="2.40.30.10">
    <property type="entry name" value="Translation factors"/>
    <property type="match status" value="1"/>
</dbReference>
<dbReference type="Gene3D" id="1.20.990.10">
    <property type="entry name" value="NADPH-cytochrome p450 Reductase, Chain A, domain 3"/>
    <property type="match status" value="1"/>
</dbReference>
<dbReference type="InterPro" id="IPR017938">
    <property type="entry name" value="Riboflavin_synthase-like_b-brl"/>
</dbReference>
<dbReference type="EMBL" id="CP053069">
    <property type="protein sequence ID" value="QJR09866.1"/>
    <property type="molecule type" value="Genomic_DNA"/>
</dbReference>
<keyword evidence="7" id="KW-0479">Metal-binding</keyword>
<keyword evidence="19" id="KW-1185">Reference proteome</keyword>
<dbReference type="CDD" id="cd06199">
    <property type="entry name" value="SiR"/>
    <property type="match status" value="1"/>
</dbReference>
<evidence type="ECO:0000259" key="17">
    <source>
        <dbReference type="PROSITE" id="PS51656"/>
    </source>
</evidence>
<dbReference type="PANTHER" id="PTHR19384">
    <property type="entry name" value="NITRIC OXIDE SYNTHASE-RELATED"/>
    <property type="match status" value="1"/>
</dbReference>
<protein>
    <recommendedName>
        <fullName evidence="3">assimilatory sulfite reductase (NADPH)</fullName>
        <ecNumber evidence="3">1.8.1.2</ecNumber>
    </recommendedName>
</protein>
<organism evidence="18 19">
    <name type="scientific">Usitatibacter rugosus</name>
    <dbReference type="NCBI Taxonomy" id="2732067"/>
    <lineage>
        <taxon>Bacteria</taxon>
        <taxon>Pseudomonadati</taxon>
        <taxon>Pseudomonadota</taxon>
        <taxon>Betaproteobacteria</taxon>
        <taxon>Nitrosomonadales</taxon>
        <taxon>Usitatibacteraceae</taxon>
        <taxon>Usitatibacter</taxon>
    </lineage>
</organism>
<dbReference type="KEGG" id="uru:DSM104443_00916"/>
<keyword evidence="14" id="KW-0198">Cysteine biosynthesis</keyword>
<dbReference type="InterPro" id="IPR001433">
    <property type="entry name" value="OxRdtase_FAD/NAD-bd"/>
</dbReference>
<dbReference type="GO" id="GO:0005829">
    <property type="term" value="C:cytosol"/>
    <property type="evidence" value="ECO:0007669"/>
    <property type="project" value="TreeGrafter"/>
</dbReference>
<keyword evidence="11" id="KW-0560">Oxidoreductase</keyword>
<feature type="domain" description="4Fe-4S" evidence="17">
    <location>
        <begin position="57"/>
        <end position="125"/>
    </location>
</feature>
<keyword evidence="4" id="KW-0004">4Fe-4S</keyword>
<dbReference type="InterPro" id="IPR039261">
    <property type="entry name" value="FNR_nucleotide-bd"/>
</dbReference>
<evidence type="ECO:0000313" key="19">
    <source>
        <dbReference type="Proteomes" id="UP000501534"/>
    </source>
</evidence>
<dbReference type="InterPro" id="IPR023173">
    <property type="entry name" value="NADPH_Cyt_P450_Rdtase_alpha"/>
</dbReference>
<dbReference type="InterPro" id="IPR001709">
    <property type="entry name" value="Flavoprot_Pyr_Nucl_cyt_Rdtase"/>
</dbReference>
<comment type="cofactor">
    <cofactor evidence="2">
        <name>FAD</name>
        <dbReference type="ChEBI" id="CHEBI:57692"/>
    </cofactor>
</comment>
<evidence type="ECO:0000256" key="10">
    <source>
        <dbReference type="ARBA" id="ARBA00022982"/>
    </source>
</evidence>